<protein>
    <recommendedName>
        <fullName evidence="4">Secreted protein</fullName>
    </recommendedName>
</protein>
<evidence type="ECO:0000313" key="3">
    <source>
        <dbReference type="Proteomes" id="UP001501757"/>
    </source>
</evidence>
<organism evidence="2 3">
    <name type="scientific">Bowmanella denitrificans</name>
    <dbReference type="NCBI Taxonomy" id="366582"/>
    <lineage>
        <taxon>Bacteria</taxon>
        <taxon>Pseudomonadati</taxon>
        <taxon>Pseudomonadota</taxon>
        <taxon>Gammaproteobacteria</taxon>
        <taxon>Alteromonadales</taxon>
        <taxon>Alteromonadaceae</taxon>
        <taxon>Bowmanella</taxon>
    </lineage>
</organism>
<keyword evidence="3" id="KW-1185">Reference proteome</keyword>
<dbReference type="Proteomes" id="UP001501757">
    <property type="component" value="Unassembled WGS sequence"/>
</dbReference>
<dbReference type="EMBL" id="BAAAEI010000031">
    <property type="protein sequence ID" value="GAA0375681.1"/>
    <property type="molecule type" value="Genomic_DNA"/>
</dbReference>
<comment type="caution">
    <text evidence="2">The sequence shown here is derived from an EMBL/GenBank/DDBJ whole genome shotgun (WGS) entry which is preliminary data.</text>
</comment>
<evidence type="ECO:0000256" key="1">
    <source>
        <dbReference type="SAM" id="SignalP"/>
    </source>
</evidence>
<evidence type="ECO:0000313" key="2">
    <source>
        <dbReference type="EMBL" id="GAA0375681.1"/>
    </source>
</evidence>
<evidence type="ECO:0008006" key="4">
    <source>
        <dbReference type="Google" id="ProtNLM"/>
    </source>
</evidence>
<reference evidence="2 3" key="1">
    <citation type="journal article" date="2019" name="Int. J. Syst. Evol. Microbiol.">
        <title>The Global Catalogue of Microorganisms (GCM) 10K type strain sequencing project: providing services to taxonomists for standard genome sequencing and annotation.</title>
        <authorList>
            <consortium name="The Broad Institute Genomics Platform"/>
            <consortium name="The Broad Institute Genome Sequencing Center for Infectious Disease"/>
            <person name="Wu L."/>
            <person name="Ma J."/>
        </authorList>
    </citation>
    <scope>NUCLEOTIDE SEQUENCE [LARGE SCALE GENOMIC DNA]</scope>
    <source>
        <strain evidence="2 3">JCM 13378</strain>
    </source>
</reference>
<proteinExistence type="predicted"/>
<sequence>MTSKIRMMYSTAAGATLLLMVFMVPAAQQEYVQSYGSCNCDSGIELDNSLPLSHPTNRCATGQQQDVSWLSWLKGGNQSVQFHFLDLLELLSRHAEPGKDQRTAS</sequence>
<gene>
    <name evidence="2" type="ORF">GCM10009092_44880</name>
</gene>
<accession>A0ABN0XXD9</accession>
<feature type="chain" id="PRO_5045749124" description="Secreted protein" evidence="1">
    <location>
        <begin position="27"/>
        <end position="105"/>
    </location>
</feature>
<dbReference type="RefSeq" id="WP_216362483.1">
    <property type="nucleotide sequence ID" value="NZ_BAAAEI010000031.1"/>
</dbReference>
<feature type="signal peptide" evidence="1">
    <location>
        <begin position="1"/>
        <end position="26"/>
    </location>
</feature>
<name>A0ABN0XXD9_9ALTE</name>
<keyword evidence="1" id="KW-0732">Signal</keyword>